<proteinExistence type="inferred from homology"/>
<evidence type="ECO:0000256" key="1">
    <source>
        <dbReference type="ARBA" id="ARBA00006484"/>
    </source>
</evidence>
<evidence type="ECO:0000313" key="3">
    <source>
        <dbReference type="Proteomes" id="UP001556196"/>
    </source>
</evidence>
<reference evidence="2 3" key="1">
    <citation type="submission" date="2024-06" db="EMBL/GenBank/DDBJ databases">
        <authorList>
            <person name="Tuo L."/>
        </authorList>
    </citation>
    <scope>NUCLEOTIDE SEQUENCE [LARGE SCALE GENOMIC DNA]</scope>
    <source>
        <strain evidence="2 3">ZMM04-5</strain>
    </source>
</reference>
<dbReference type="Proteomes" id="UP001556196">
    <property type="component" value="Unassembled WGS sequence"/>
</dbReference>
<dbReference type="EMBL" id="JBFOCI010000002">
    <property type="protein sequence ID" value="MEW9806384.1"/>
    <property type="molecule type" value="Genomic_DNA"/>
</dbReference>
<dbReference type="InterPro" id="IPR036291">
    <property type="entry name" value="NAD(P)-bd_dom_sf"/>
</dbReference>
<sequence length="237" mass="23944">MAGLFEGRTVVVTGGTGALGGAVLARLVADGARCRVPTAKAAMPEDFALAKHPRVVVVPGVDLGDIASVDTLYREVPNLWASIHLAGGFAMSPVADPDDGSDVFAEMMDANARTAFLCSRAAARAMLAAGTAGRILNVAARPGLDPRKGAGMSAYAASKAAVAALSVALAEELKGAGILVDAVAPSTLDTPANRRAMPKADFSKWVSLEAAAEAIVHLAAPENSAVSGALVPIYGRA</sequence>
<accession>A0ABV3QZ73</accession>
<evidence type="ECO:0000313" key="2">
    <source>
        <dbReference type="EMBL" id="MEW9806384.1"/>
    </source>
</evidence>
<dbReference type="PANTHER" id="PTHR42760">
    <property type="entry name" value="SHORT-CHAIN DEHYDROGENASES/REDUCTASES FAMILY MEMBER"/>
    <property type="match status" value="1"/>
</dbReference>
<dbReference type="PRINTS" id="PR00081">
    <property type="entry name" value="GDHRDH"/>
</dbReference>
<dbReference type="Pfam" id="PF00106">
    <property type="entry name" value="adh_short"/>
    <property type="match status" value="1"/>
</dbReference>
<protein>
    <submittedName>
        <fullName evidence="2">SDR family NAD(P)-dependent oxidoreductase</fullName>
    </submittedName>
</protein>
<dbReference type="SUPFAM" id="SSF51735">
    <property type="entry name" value="NAD(P)-binding Rossmann-fold domains"/>
    <property type="match status" value="1"/>
</dbReference>
<dbReference type="InterPro" id="IPR002347">
    <property type="entry name" value="SDR_fam"/>
</dbReference>
<dbReference type="InterPro" id="IPR020904">
    <property type="entry name" value="Sc_DH/Rdtase_CS"/>
</dbReference>
<gene>
    <name evidence="2" type="ORF">ABUE31_10340</name>
</gene>
<name>A0ABV3QZ73_9HYPH</name>
<keyword evidence="3" id="KW-1185">Reference proteome</keyword>
<comment type="caution">
    <text evidence="2">The sequence shown here is derived from an EMBL/GenBank/DDBJ whole genome shotgun (WGS) entry which is preliminary data.</text>
</comment>
<dbReference type="Gene3D" id="3.40.50.720">
    <property type="entry name" value="NAD(P)-binding Rossmann-like Domain"/>
    <property type="match status" value="1"/>
</dbReference>
<organism evidence="2 3">
    <name type="scientific">Mesorhizobium marinum</name>
    <dbReference type="NCBI Taxonomy" id="3228790"/>
    <lineage>
        <taxon>Bacteria</taxon>
        <taxon>Pseudomonadati</taxon>
        <taxon>Pseudomonadota</taxon>
        <taxon>Alphaproteobacteria</taxon>
        <taxon>Hyphomicrobiales</taxon>
        <taxon>Phyllobacteriaceae</taxon>
        <taxon>Mesorhizobium</taxon>
    </lineage>
</organism>
<comment type="similarity">
    <text evidence="1">Belongs to the short-chain dehydrogenases/reductases (SDR) family.</text>
</comment>
<dbReference type="RefSeq" id="WP_367723451.1">
    <property type="nucleotide sequence ID" value="NZ_JBFOCI010000002.1"/>
</dbReference>
<dbReference type="PROSITE" id="PS00061">
    <property type="entry name" value="ADH_SHORT"/>
    <property type="match status" value="1"/>
</dbReference>
<dbReference type="PANTHER" id="PTHR42760:SF40">
    <property type="entry name" value="3-OXOACYL-[ACYL-CARRIER-PROTEIN] REDUCTASE, CHLOROPLASTIC"/>
    <property type="match status" value="1"/>
</dbReference>